<dbReference type="Proteomes" id="UP001523234">
    <property type="component" value="Unassembled WGS sequence"/>
</dbReference>
<name>A0ABT0ZRG2_9LACO</name>
<proteinExistence type="predicted"/>
<accession>A0ABT0ZRG2</accession>
<organism evidence="1 2">
    <name type="scientific">Fructobacillus apis</name>
    <dbReference type="NCBI Taxonomy" id="2935017"/>
    <lineage>
        <taxon>Bacteria</taxon>
        <taxon>Bacillati</taxon>
        <taxon>Bacillota</taxon>
        <taxon>Bacilli</taxon>
        <taxon>Lactobacillales</taxon>
        <taxon>Lactobacillaceae</taxon>
        <taxon>Fructobacillus</taxon>
    </lineage>
</organism>
<comment type="caution">
    <text evidence="1">The sequence shown here is derived from an EMBL/GenBank/DDBJ whole genome shotgun (WGS) entry which is preliminary data.</text>
</comment>
<dbReference type="EMBL" id="JAMWYK010000007">
    <property type="protein sequence ID" value="MCO0832565.1"/>
    <property type="molecule type" value="Genomic_DNA"/>
</dbReference>
<reference evidence="1 2" key="1">
    <citation type="submission" date="2022-06" db="EMBL/GenBank/DDBJ databases">
        <title>Fructobacillus taiwanensis sp. nov., isolated from the honeybee.</title>
        <authorList>
            <person name="Chen Y.-S."/>
            <person name="Wang L.-T."/>
            <person name="Lee Y.-S."/>
            <person name="Chang Y.-C."/>
            <person name="Wu H.-C."/>
            <person name="Liao C.-Y."/>
            <person name="Chen W.-H."/>
            <person name="Deng J.-N."/>
            <person name="Wang Y.-H."/>
        </authorList>
    </citation>
    <scope>NUCLEOTIDE SEQUENCE [LARGE SCALE GENOMIC DNA]</scope>
    <source>
        <strain evidence="1 2">W13</strain>
    </source>
</reference>
<sequence>MTAMNEQELNALIKRKLDEQAHRLSDPSFDFENPNNNPKITIEVILKQQ</sequence>
<protein>
    <submittedName>
        <fullName evidence="1">Uncharacterized protein</fullName>
    </submittedName>
</protein>
<evidence type="ECO:0000313" key="2">
    <source>
        <dbReference type="Proteomes" id="UP001523234"/>
    </source>
</evidence>
<dbReference type="RefSeq" id="WP_252443843.1">
    <property type="nucleotide sequence ID" value="NZ_JAMWYK010000007.1"/>
</dbReference>
<evidence type="ECO:0000313" key="1">
    <source>
        <dbReference type="EMBL" id="MCO0832565.1"/>
    </source>
</evidence>
<gene>
    <name evidence="1" type="ORF">NFX39_05665</name>
</gene>
<keyword evidence="2" id="KW-1185">Reference proteome</keyword>